<protein>
    <submittedName>
        <fullName evidence="1">Uncharacterized protein</fullName>
    </submittedName>
</protein>
<reference evidence="1" key="1">
    <citation type="submission" date="2023-04" db="EMBL/GenBank/DDBJ databases">
        <title>Draft Genome sequencing of Naganishia species isolated from polar environments using Oxford Nanopore Technology.</title>
        <authorList>
            <person name="Leo P."/>
            <person name="Venkateswaran K."/>
        </authorList>
    </citation>
    <scope>NUCLEOTIDE SEQUENCE</scope>
    <source>
        <strain evidence="1">DBVPG 5303</strain>
    </source>
</reference>
<keyword evidence="2" id="KW-1185">Reference proteome</keyword>
<dbReference type="Proteomes" id="UP001234202">
    <property type="component" value="Unassembled WGS sequence"/>
</dbReference>
<dbReference type="EMBL" id="JASBWV010000029">
    <property type="protein sequence ID" value="KAJ9118421.1"/>
    <property type="molecule type" value="Genomic_DNA"/>
</dbReference>
<evidence type="ECO:0000313" key="1">
    <source>
        <dbReference type="EMBL" id="KAJ9118421.1"/>
    </source>
</evidence>
<comment type="caution">
    <text evidence="1">The sequence shown here is derived from an EMBL/GenBank/DDBJ whole genome shotgun (WGS) entry which is preliminary data.</text>
</comment>
<name>A0ACC2X5U6_9TREE</name>
<gene>
    <name evidence="1" type="ORF">QFC24_006251</name>
</gene>
<accession>A0ACC2X5U6</accession>
<organism evidence="1 2">
    <name type="scientific">Naganishia onofrii</name>
    <dbReference type="NCBI Taxonomy" id="1851511"/>
    <lineage>
        <taxon>Eukaryota</taxon>
        <taxon>Fungi</taxon>
        <taxon>Dikarya</taxon>
        <taxon>Basidiomycota</taxon>
        <taxon>Agaricomycotina</taxon>
        <taxon>Tremellomycetes</taxon>
        <taxon>Filobasidiales</taxon>
        <taxon>Filobasidiaceae</taxon>
        <taxon>Naganishia</taxon>
    </lineage>
</organism>
<evidence type="ECO:0000313" key="2">
    <source>
        <dbReference type="Proteomes" id="UP001234202"/>
    </source>
</evidence>
<sequence>MKSASLSTVDIQPLAERELIPPRFVYLDIKAGRWYPLAALPVIVRFQVRFTNNIKSPEVWSRLTSADFANLPVPVPDSRYRHEVIAAFVHARSAPHTTTSIAVENVTGGNAKRKLQDRFKFARVSATAMLDYVPDESEEMYHAIKGNEEHRSDSVLSASNYHSTMENPVLLDAEAISTADLTAIGNFVLGNDTAKRPTVFPMDLWMTSYYMWNPLAQNWNQVGHPGFYGFWDYTQEVYRLCTSVRSIRDPPLNTWWANRLCGMQTAARNGFSFFAKSCAKYDTGKRDGSKMPFISPSANESPSQPRSYLETAKKQSQGRQGRDARLAEQSLDLSQGPTAEIETPRDPTRAARQHVEPRQGDGSVQERDHGRSEAIQKKRKASSWVGYKGKGKERVLLDDEFINDGDIDYEHDDEGEDDMY</sequence>
<proteinExistence type="predicted"/>